<sequence length="100" mass="10414">MVANRDNSRTESVLRSSKTLIIEGEDGGGCGGGGAVGVDDEEAVDDASFVGVGDESELLETSSTSTIVLIECVCLFRSCKCQLYDRTTNGVSQALASTCR</sequence>
<evidence type="ECO:0000313" key="2">
    <source>
        <dbReference type="Proteomes" id="UP000663848"/>
    </source>
</evidence>
<dbReference type="Proteomes" id="UP000663848">
    <property type="component" value="Unassembled WGS sequence"/>
</dbReference>
<accession>A0A821YWI4</accession>
<protein>
    <submittedName>
        <fullName evidence="1">Uncharacterized protein</fullName>
    </submittedName>
</protein>
<proteinExistence type="predicted"/>
<gene>
    <name evidence="1" type="ORF">QYT958_LOCUS35137</name>
</gene>
<comment type="caution">
    <text evidence="1">The sequence shown here is derived from an EMBL/GenBank/DDBJ whole genome shotgun (WGS) entry which is preliminary data.</text>
</comment>
<evidence type="ECO:0000313" key="1">
    <source>
        <dbReference type="EMBL" id="CAF4970205.1"/>
    </source>
</evidence>
<organism evidence="1 2">
    <name type="scientific">Rotaria socialis</name>
    <dbReference type="NCBI Taxonomy" id="392032"/>
    <lineage>
        <taxon>Eukaryota</taxon>
        <taxon>Metazoa</taxon>
        <taxon>Spiralia</taxon>
        <taxon>Gnathifera</taxon>
        <taxon>Rotifera</taxon>
        <taxon>Eurotatoria</taxon>
        <taxon>Bdelloidea</taxon>
        <taxon>Philodinida</taxon>
        <taxon>Philodinidae</taxon>
        <taxon>Rotaria</taxon>
    </lineage>
</organism>
<name>A0A821YWI4_9BILA</name>
<dbReference type="AlphaFoldDB" id="A0A821YWI4"/>
<reference evidence="1" key="1">
    <citation type="submission" date="2021-02" db="EMBL/GenBank/DDBJ databases">
        <authorList>
            <person name="Nowell W R."/>
        </authorList>
    </citation>
    <scope>NUCLEOTIDE SEQUENCE</scope>
</reference>
<dbReference type="EMBL" id="CAJOBR010026163">
    <property type="protein sequence ID" value="CAF4970205.1"/>
    <property type="molecule type" value="Genomic_DNA"/>
</dbReference>